<organism evidence="2 3">
    <name type="scientific">Platanthera zijinensis</name>
    <dbReference type="NCBI Taxonomy" id="2320716"/>
    <lineage>
        <taxon>Eukaryota</taxon>
        <taxon>Viridiplantae</taxon>
        <taxon>Streptophyta</taxon>
        <taxon>Embryophyta</taxon>
        <taxon>Tracheophyta</taxon>
        <taxon>Spermatophyta</taxon>
        <taxon>Magnoliopsida</taxon>
        <taxon>Liliopsida</taxon>
        <taxon>Asparagales</taxon>
        <taxon>Orchidaceae</taxon>
        <taxon>Orchidoideae</taxon>
        <taxon>Orchideae</taxon>
        <taxon>Orchidinae</taxon>
        <taxon>Platanthera</taxon>
    </lineage>
</organism>
<dbReference type="Proteomes" id="UP001418222">
    <property type="component" value="Unassembled WGS sequence"/>
</dbReference>
<protein>
    <submittedName>
        <fullName evidence="2">Uncharacterized protein</fullName>
    </submittedName>
</protein>
<proteinExistence type="predicted"/>
<evidence type="ECO:0000313" key="2">
    <source>
        <dbReference type="EMBL" id="KAK8954214.1"/>
    </source>
</evidence>
<feature type="region of interest" description="Disordered" evidence="1">
    <location>
        <begin position="17"/>
        <end position="61"/>
    </location>
</feature>
<keyword evidence="3" id="KW-1185">Reference proteome</keyword>
<feature type="compositionally biased region" description="Polar residues" evidence="1">
    <location>
        <begin position="49"/>
        <end position="61"/>
    </location>
</feature>
<feature type="compositionally biased region" description="Basic and acidic residues" evidence="1">
    <location>
        <begin position="28"/>
        <end position="37"/>
    </location>
</feature>
<accession>A0AAP0BZH8</accession>
<evidence type="ECO:0000256" key="1">
    <source>
        <dbReference type="SAM" id="MobiDB-lite"/>
    </source>
</evidence>
<dbReference type="AlphaFoldDB" id="A0AAP0BZH8"/>
<dbReference type="EMBL" id="JBBWWQ010000002">
    <property type="protein sequence ID" value="KAK8954214.1"/>
    <property type="molecule type" value="Genomic_DNA"/>
</dbReference>
<name>A0AAP0BZH8_9ASPA</name>
<evidence type="ECO:0000313" key="3">
    <source>
        <dbReference type="Proteomes" id="UP001418222"/>
    </source>
</evidence>
<gene>
    <name evidence="2" type="ORF">KSP39_PZI002248</name>
</gene>
<sequence>MEAELKASEPLKLELQQAQSEAQNLAAGKRESGRHDSPTLYGGDPATRSPRQTWAGSGSHN</sequence>
<reference evidence="2 3" key="1">
    <citation type="journal article" date="2022" name="Nat. Plants">
        <title>Genomes of leafy and leafless Platanthera orchids illuminate the evolution of mycoheterotrophy.</title>
        <authorList>
            <person name="Li M.H."/>
            <person name="Liu K.W."/>
            <person name="Li Z."/>
            <person name="Lu H.C."/>
            <person name="Ye Q.L."/>
            <person name="Zhang D."/>
            <person name="Wang J.Y."/>
            <person name="Li Y.F."/>
            <person name="Zhong Z.M."/>
            <person name="Liu X."/>
            <person name="Yu X."/>
            <person name="Liu D.K."/>
            <person name="Tu X.D."/>
            <person name="Liu B."/>
            <person name="Hao Y."/>
            <person name="Liao X.Y."/>
            <person name="Jiang Y.T."/>
            <person name="Sun W.H."/>
            <person name="Chen J."/>
            <person name="Chen Y.Q."/>
            <person name="Ai Y."/>
            <person name="Zhai J.W."/>
            <person name="Wu S.S."/>
            <person name="Zhou Z."/>
            <person name="Hsiao Y.Y."/>
            <person name="Wu W.L."/>
            <person name="Chen Y.Y."/>
            <person name="Lin Y.F."/>
            <person name="Hsu J.L."/>
            <person name="Li C.Y."/>
            <person name="Wang Z.W."/>
            <person name="Zhao X."/>
            <person name="Zhong W.Y."/>
            <person name="Ma X.K."/>
            <person name="Ma L."/>
            <person name="Huang J."/>
            <person name="Chen G.Z."/>
            <person name="Huang M.Z."/>
            <person name="Huang L."/>
            <person name="Peng D.H."/>
            <person name="Luo Y.B."/>
            <person name="Zou S.Q."/>
            <person name="Chen S.P."/>
            <person name="Lan S."/>
            <person name="Tsai W.C."/>
            <person name="Van de Peer Y."/>
            <person name="Liu Z.J."/>
        </authorList>
    </citation>
    <scope>NUCLEOTIDE SEQUENCE [LARGE SCALE GENOMIC DNA]</scope>
    <source>
        <strain evidence="2">Lor287</strain>
    </source>
</reference>
<comment type="caution">
    <text evidence="2">The sequence shown here is derived from an EMBL/GenBank/DDBJ whole genome shotgun (WGS) entry which is preliminary data.</text>
</comment>